<dbReference type="InterPro" id="IPR007863">
    <property type="entry name" value="Peptidase_M16_C"/>
</dbReference>
<feature type="domain" description="Peptidase M16 C-terminal" evidence="9">
    <location>
        <begin position="295"/>
        <end position="464"/>
    </location>
</feature>
<protein>
    <submittedName>
        <fullName evidence="12">Uncharacterized protein</fullName>
    </submittedName>
</protein>
<evidence type="ECO:0000313" key="12">
    <source>
        <dbReference type="EMBL" id="KAL3785611.1"/>
    </source>
</evidence>
<feature type="region of interest" description="Disordered" evidence="7">
    <location>
        <begin position="1"/>
        <end position="29"/>
    </location>
</feature>
<comment type="caution">
    <text evidence="12">The sequence shown here is derived from an EMBL/GenBank/DDBJ whole genome shotgun (WGS) entry which is preliminary data.</text>
</comment>
<evidence type="ECO:0000256" key="1">
    <source>
        <dbReference type="ARBA" id="ARBA00007261"/>
    </source>
</evidence>
<feature type="compositionally biased region" description="Acidic residues" evidence="7">
    <location>
        <begin position="73"/>
        <end position="88"/>
    </location>
</feature>
<feature type="domain" description="Peptidase M16 middle/third" evidence="10">
    <location>
        <begin position="522"/>
        <end position="692"/>
    </location>
</feature>
<dbReference type="InterPro" id="IPR011249">
    <property type="entry name" value="Metalloenz_LuxS/M16"/>
</dbReference>
<evidence type="ECO:0000256" key="6">
    <source>
        <dbReference type="ARBA" id="ARBA00023049"/>
    </source>
</evidence>
<dbReference type="InterPro" id="IPR032632">
    <property type="entry name" value="Peptidase_M16_M"/>
</dbReference>
<feature type="domain" description="Peptidase M16 middle/third" evidence="10">
    <location>
        <begin position="815"/>
        <end position="982"/>
    </location>
</feature>
<dbReference type="InterPro" id="IPR050626">
    <property type="entry name" value="Peptidase_M16"/>
</dbReference>
<evidence type="ECO:0000256" key="5">
    <source>
        <dbReference type="ARBA" id="ARBA00022833"/>
    </source>
</evidence>
<organism evidence="12 13">
    <name type="scientific">Cyclotella cryptica</name>
    <dbReference type="NCBI Taxonomy" id="29204"/>
    <lineage>
        <taxon>Eukaryota</taxon>
        <taxon>Sar</taxon>
        <taxon>Stramenopiles</taxon>
        <taxon>Ochrophyta</taxon>
        <taxon>Bacillariophyta</taxon>
        <taxon>Coscinodiscophyceae</taxon>
        <taxon>Thalassiosirophycidae</taxon>
        <taxon>Stephanodiscales</taxon>
        <taxon>Stephanodiscaceae</taxon>
        <taxon>Cyclotella</taxon>
    </lineage>
</organism>
<keyword evidence="3" id="KW-0479">Metal-binding</keyword>
<feature type="compositionally biased region" description="Low complexity" evidence="7">
    <location>
        <begin position="14"/>
        <end position="24"/>
    </location>
</feature>
<evidence type="ECO:0000256" key="2">
    <source>
        <dbReference type="ARBA" id="ARBA00022670"/>
    </source>
</evidence>
<feature type="region of interest" description="Disordered" evidence="7">
    <location>
        <begin position="593"/>
        <end position="627"/>
    </location>
</feature>
<comment type="similarity">
    <text evidence="1">Belongs to the peptidase M16 family.</text>
</comment>
<dbReference type="GO" id="GO:0004175">
    <property type="term" value="F:endopeptidase activity"/>
    <property type="evidence" value="ECO:0007669"/>
    <property type="project" value="UniProtKB-ARBA"/>
</dbReference>
<feature type="domain" description="Peptidase M16 N-terminal" evidence="8">
    <location>
        <begin position="109"/>
        <end position="230"/>
    </location>
</feature>
<sequence length="1305" mass="146472">MAPNINSRTKSGHNNLTANTAANNGVILGPDLNPTKSLMDKKLYRHITLPNGLKCVLICDTVAMRQRKLEGQYEFDSESDDSDDESSDSTEMKMDNDDDDSETRDDKSENNGLRKAATALSVNVGSYHDPPHLQGLSHFLEHMLFLGTETFPGDNVYDAFLSQNGGNDNAYTDMECTLYHYCIPQDGSDGEKNVWKALEMFASFFTCPLLGGEQAERELKAVESEFELNKGDDDNRLSQVMSYTCGMDGNAPIMGKVYSEKGEAEKPFHPFAKFAWGNETSLKTEPESKGVDVMKELRDYYHTHYYAKNMRLVVMAGYELDEIQNRVLRYFSSVPSDPRLPSPTYDSKSEKNCITNLQPYKLPFHPSSLNKVYRIVPVKDRHTLTLTWQIPSMCPYWRTKPADYLGHLLGHEASGSILSSLKHRGWAMGCSAGTGEDGQGDASTHALFMFQVSLSKAGVECWEEVVKVGMLSDSFVSWKVFAYIGMLRFHFQAGYIDEKGKKVEGLAPWIYHELKSIASLSYKYDDEGDVTDIVEEIAESMCPWYNLPDERLLDGESLLFDDVVENSVVKDLLFNYMTPDNTRVDLMSSLFGRDGDDETNKPTDEYDDISAQDNGDRPAFDKENAGPPMIEPRFGTKFWVATLSTDTLRHWSHAATPQLPSPELLLDLPPQNPFIPTRLDLKPLPEDDASHPLLNCSVKVCITVGKKKSWFPAAVTQYKIQKDNSSGIHRLLLSYEDEDAKWHILDSPNDKPLTDDALLEPGCEGTLDKGKIKFRVIAVPRQGEGAVLRYGDADHDDDVDDGVAFPPIPPPAPVSRLPRLIHDKHCLKVWHLQDRKFKRPVADLRIRVECEGVGDSALNQACLELFCRLCADALVETCYLASTSELGSSISASDTGFSIRVYGFDCKLLTLAKVVLDVVTSFRGRHSDGSLPATVKDGRFDACLETLLRSYRNSGMKSSAFVTSLRLLCLRPSIRSPTSKLKALESIDVSTFSSVMKKMLNRMSIEALYHGNALHKDAEEAARIINDSITRNYKHEGIPKRNLPTKLVVNAPQAVDYCDIVTSSQDPKDPNTAVEVYFQIGKDNLLDRCLVDLIAHILDEPFYAELRTKQQLGYSVSCGARWTYGVIGISFKVVTSVKSSMEVRERIDNFLEQYRLELMTMSNETYMEHLVGLAKNKLEMFDSLEDECDNHWSEIIEGRYDFECHREEVNCLRSITKERLIEAYNSWLAPVCDKGLRNKRRGMAFHVIGSGDGDVSNGRPLKDSLKPVGEQVDDLVAHFHADTKDTWGRIAFGASSLQRANTDLY</sequence>
<dbReference type="InterPro" id="IPR054734">
    <property type="entry name" value="PqqF-like_C_4"/>
</dbReference>
<keyword evidence="5" id="KW-0862">Zinc</keyword>
<dbReference type="InterPro" id="IPR001431">
    <property type="entry name" value="Pept_M16_Zn_BS"/>
</dbReference>
<feature type="compositionally biased region" description="Polar residues" evidence="7">
    <location>
        <begin position="1"/>
        <end position="13"/>
    </location>
</feature>
<dbReference type="InterPro" id="IPR011765">
    <property type="entry name" value="Pept_M16_N"/>
</dbReference>
<dbReference type="EMBL" id="JABMIG020000213">
    <property type="protein sequence ID" value="KAL3785611.1"/>
    <property type="molecule type" value="Genomic_DNA"/>
</dbReference>
<dbReference type="Pfam" id="PF05193">
    <property type="entry name" value="Peptidase_M16_C"/>
    <property type="match status" value="1"/>
</dbReference>
<dbReference type="GO" id="GO:0046872">
    <property type="term" value="F:metal ion binding"/>
    <property type="evidence" value="ECO:0007669"/>
    <property type="project" value="UniProtKB-KW"/>
</dbReference>
<dbReference type="PROSITE" id="PS00143">
    <property type="entry name" value="INSULINASE"/>
    <property type="match status" value="1"/>
</dbReference>
<dbReference type="Proteomes" id="UP001516023">
    <property type="component" value="Unassembled WGS sequence"/>
</dbReference>
<dbReference type="PANTHER" id="PTHR43690:SF18">
    <property type="entry name" value="INSULIN-DEGRADING ENZYME-RELATED"/>
    <property type="match status" value="1"/>
</dbReference>
<dbReference type="Pfam" id="PF16187">
    <property type="entry name" value="Peptidase_M16_M"/>
    <property type="match status" value="2"/>
</dbReference>
<reference evidence="12 13" key="1">
    <citation type="journal article" date="2020" name="G3 (Bethesda)">
        <title>Improved Reference Genome for Cyclotella cryptica CCMP332, a Model for Cell Wall Morphogenesis, Salinity Adaptation, and Lipid Production in Diatoms (Bacillariophyta).</title>
        <authorList>
            <person name="Roberts W.R."/>
            <person name="Downey K.M."/>
            <person name="Ruck E.C."/>
            <person name="Traller J.C."/>
            <person name="Alverson A.J."/>
        </authorList>
    </citation>
    <scope>NUCLEOTIDE SEQUENCE [LARGE SCALE GENOMIC DNA]</scope>
    <source>
        <strain evidence="12 13">CCMP332</strain>
    </source>
</reference>
<dbReference type="Gene3D" id="3.30.830.10">
    <property type="entry name" value="Metalloenzyme, LuxS/M16 peptidase-like"/>
    <property type="match status" value="4"/>
</dbReference>
<dbReference type="GO" id="GO:0005737">
    <property type="term" value="C:cytoplasm"/>
    <property type="evidence" value="ECO:0007669"/>
    <property type="project" value="UniProtKB-ARBA"/>
</dbReference>
<feature type="compositionally biased region" description="Basic and acidic residues" evidence="7">
    <location>
        <begin position="614"/>
        <end position="624"/>
    </location>
</feature>
<evidence type="ECO:0000259" key="8">
    <source>
        <dbReference type="Pfam" id="PF00675"/>
    </source>
</evidence>
<keyword evidence="4" id="KW-0378">Hydrolase</keyword>
<proteinExistence type="inferred from homology"/>
<dbReference type="Pfam" id="PF22456">
    <property type="entry name" value="PqqF-like_C_4"/>
    <property type="match status" value="1"/>
</dbReference>
<evidence type="ECO:0000313" key="13">
    <source>
        <dbReference type="Proteomes" id="UP001516023"/>
    </source>
</evidence>
<dbReference type="SUPFAM" id="SSF63411">
    <property type="entry name" value="LuxS/MPP-like metallohydrolase"/>
    <property type="match status" value="4"/>
</dbReference>
<name>A0ABD3PE67_9STRA</name>
<evidence type="ECO:0000259" key="10">
    <source>
        <dbReference type="Pfam" id="PF16187"/>
    </source>
</evidence>
<gene>
    <name evidence="12" type="ORF">HJC23_004759</name>
</gene>
<evidence type="ECO:0000256" key="4">
    <source>
        <dbReference type="ARBA" id="ARBA00022801"/>
    </source>
</evidence>
<accession>A0ABD3PE67</accession>
<evidence type="ECO:0000259" key="11">
    <source>
        <dbReference type="Pfam" id="PF22456"/>
    </source>
</evidence>
<keyword evidence="6" id="KW-0482">Metalloprotease</keyword>
<feature type="domain" description="Coenzyme PQQ synthesis protein F-like C-terminal lobe" evidence="11">
    <location>
        <begin position="1093"/>
        <end position="1192"/>
    </location>
</feature>
<dbReference type="Pfam" id="PF00675">
    <property type="entry name" value="Peptidase_M16"/>
    <property type="match status" value="1"/>
</dbReference>
<dbReference type="GO" id="GO:0006508">
    <property type="term" value="P:proteolysis"/>
    <property type="evidence" value="ECO:0007669"/>
    <property type="project" value="UniProtKB-KW"/>
</dbReference>
<dbReference type="PANTHER" id="PTHR43690">
    <property type="entry name" value="NARDILYSIN"/>
    <property type="match status" value="1"/>
</dbReference>
<keyword evidence="2" id="KW-0645">Protease</keyword>
<keyword evidence="13" id="KW-1185">Reference proteome</keyword>
<dbReference type="GO" id="GO:0008237">
    <property type="term" value="F:metallopeptidase activity"/>
    <property type="evidence" value="ECO:0007669"/>
    <property type="project" value="UniProtKB-KW"/>
</dbReference>
<evidence type="ECO:0000256" key="7">
    <source>
        <dbReference type="SAM" id="MobiDB-lite"/>
    </source>
</evidence>
<evidence type="ECO:0000259" key="9">
    <source>
        <dbReference type="Pfam" id="PF05193"/>
    </source>
</evidence>
<evidence type="ECO:0000256" key="3">
    <source>
        <dbReference type="ARBA" id="ARBA00022723"/>
    </source>
</evidence>
<feature type="region of interest" description="Disordered" evidence="7">
    <location>
        <begin position="72"/>
        <end position="113"/>
    </location>
</feature>